<organism evidence="1">
    <name type="scientific">Salmonella enterica</name>
    <name type="common">Salmonella choleraesuis</name>
    <dbReference type="NCBI Taxonomy" id="28901"/>
    <lineage>
        <taxon>Bacteria</taxon>
        <taxon>Pseudomonadati</taxon>
        <taxon>Pseudomonadota</taxon>
        <taxon>Gammaproteobacteria</taxon>
        <taxon>Enterobacterales</taxon>
        <taxon>Enterobacteriaceae</taxon>
        <taxon>Salmonella</taxon>
    </lineage>
</organism>
<protein>
    <submittedName>
        <fullName evidence="1">Uncharacterized protein</fullName>
    </submittedName>
</protein>
<evidence type="ECO:0000313" key="1">
    <source>
        <dbReference type="EMBL" id="HAF5929701.1"/>
    </source>
</evidence>
<reference evidence="1" key="2">
    <citation type="submission" date="2020-02" db="EMBL/GenBank/DDBJ databases">
        <authorList>
            <consortium name="NCBI Pathogen Detection Project"/>
        </authorList>
    </citation>
    <scope>NUCLEOTIDE SEQUENCE</scope>
    <source>
        <strain evidence="1">MA.CK_98/00008556</strain>
        <strain evidence="2">MA.CK_99/00010424</strain>
    </source>
</reference>
<dbReference type="AlphaFoldDB" id="A0A749TEH3"/>
<reference evidence="1" key="1">
    <citation type="journal article" date="2018" name="Genome Biol.">
        <title>SKESA: strategic k-mer extension for scrupulous assemblies.</title>
        <authorList>
            <person name="Souvorov A."/>
            <person name="Agarwala R."/>
            <person name="Lipman D.J."/>
        </authorList>
    </citation>
    <scope>NUCLEOTIDE SEQUENCE</scope>
    <source>
        <strain evidence="1">MA.CK_98/00008556</strain>
        <strain evidence="2">MA.CK_99/00010424</strain>
    </source>
</reference>
<dbReference type="EMBL" id="DAAYOY010000019">
    <property type="protein sequence ID" value="HAG5135198.1"/>
    <property type="molecule type" value="Genomic_DNA"/>
</dbReference>
<dbReference type="RefSeq" id="WP_169022723.1">
    <property type="nucleotide sequence ID" value="NZ_CAIZAR010000059.1"/>
</dbReference>
<accession>A0A749TEH3</accession>
<gene>
    <name evidence="2" type="ORF">G8555_004512</name>
    <name evidence="1" type="ORF">G9F04_004385</name>
</gene>
<proteinExistence type="predicted"/>
<dbReference type="EMBL" id="DAAVSF010000016">
    <property type="protein sequence ID" value="HAF5929701.1"/>
    <property type="molecule type" value="Genomic_DNA"/>
</dbReference>
<evidence type="ECO:0000313" key="2">
    <source>
        <dbReference type="EMBL" id="HAG5135198.1"/>
    </source>
</evidence>
<name>A0A749TEH3_SALER</name>
<comment type="caution">
    <text evidence="1">The sequence shown here is derived from an EMBL/GenBank/DDBJ whole genome shotgun (WGS) entry which is preliminary data.</text>
</comment>
<sequence length="208" mass="25381">MHVRRRVYRGGFTEHHDKKTQYVTHTRFTPSQKGANIKRNAGLLYNRREPDMKFRRQERYSYHWTPAKEAAYLRKPQRVLNKLAERYPLIADQLTTSQSSLESEKQRREELSNKSEMNMRNFRANQWRKARKLYFSCDQNTREIIKQAWQNGVYPADPTYLIYVIEKTNGDYQRRCNFYAEQDRIRREETARIYNARENQIDLFKRTR</sequence>